<dbReference type="Proteomes" id="UP000198749">
    <property type="component" value="Unassembled WGS sequence"/>
</dbReference>
<organism evidence="1 2">
    <name type="scientific">Amphritea atlantica</name>
    <dbReference type="NCBI Taxonomy" id="355243"/>
    <lineage>
        <taxon>Bacteria</taxon>
        <taxon>Pseudomonadati</taxon>
        <taxon>Pseudomonadota</taxon>
        <taxon>Gammaproteobacteria</taxon>
        <taxon>Oceanospirillales</taxon>
        <taxon>Oceanospirillaceae</taxon>
        <taxon>Amphritea</taxon>
    </lineage>
</organism>
<dbReference type="Gene3D" id="3.30.70.100">
    <property type="match status" value="1"/>
</dbReference>
<dbReference type="PANTHER" id="PTHR37811">
    <property type="entry name" value="BLL5343 PROTEIN"/>
    <property type="match status" value="1"/>
</dbReference>
<dbReference type="Pfam" id="PF13826">
    <property type="entry name" value="Monooxy_af470-like"/>
    <property type="match status" value="1"/>
</dbReference>
<keyword evidence="1" id="KW-0560">Oxidoreductase</keyword>
<dbReference type="RefSeq" id="WP_091352838.1">
    <property type="nucleotide sequence ID" value="NZ_AP025284.1"/>
</dbReference>
<dbReference type="InterPro" id="IPR025444">
    <property type="entry name" value="Monooxy_af470"/>
</dbReference>
<gene>
    <name evidence="1" type="ORF">SAMN03080615_00238</name>
</gene>
<proteinExistence type="predicted"/>
<dbReference type="SUPFAM" id="SSF54909">
    <property type="entry name" value="Dimeric alpha+beta barrel"/>
    <property type="match status" value="1"/>
</dbReference>
<accession>A0A1H9D096</accession>
<dbReference type="InterPro" id="IPR011008">
    <property type="entry name" value="Dimeric_a/b-barrel"/>
</dbReference>
<protein>
    <submittedName>
        <fullName evidence="1">Heme-degrading monooxygenase HmoA</fullName>
    </submittedName>
</protein>
<name>A0A1H9D096_9GAMM</name>
<evidence type="ECO:0000313" key="1">
    <source>
        <dbReference type="EMBL" id="SEQ06243.1"/>
    </source>
</evidence>
<dbReference type="OrthoDB" id="9797060at2"/>
<dbReference type="GO" id="GO:0004497">
    <property type="term" value="F:monooxygenase activity"/>
    <property type="evidence" value="ECO:0007669"/>
    <property type="project" value="UniProtKB-KW"/>
</dbReference>
<keyword evidence="1" id="KW-0503">Monooxygenase</keyword>
<keyword evidence="2" id="KW-1185">Reference proteome</keyword>
<sequence length="95" mass="11236">MYAVIFRAEIAQLDDEYNQMAARMRDLALQEYGCLEFTAVTEGNHEIAISYWRSKEQIRAWKENAGHRLAQQKGRARWYTSYRVQVVEVVREYSA</sequence>
<dbReference type="AlphaFoldDB" id="A0A1H9D096"/>
<dbReference type="PANTHER" id="PTHR37811:SF2">
    <property type="entry name" value="ABM DOMAIN-CONTAINING PROTEIN"/>
    <property type="match status" value="1"/>
</dbReference>
<dbReference type="EMBL" id="FOGB01000001">
    <property type="protein sequence ID" value="SEQ06243.1"/>
    <property type="molecule type" value="Genomic_DNA"/>
</dbReference>
<evidence type="ECO:0000313" key="2">
    <source>
        <dbReference type="Proteomes" id="UP000198749"/>
    </source>
</evidence>
<dbReference type="InterPro" id="IPR052936">
    <property type="entry name" value="Jasmonate_Hydroxylase-like"/>
</dbReference>
<dbReference type="STRING" id="355243.SAMN03080615_00238"/>
<reference evidence="2" key="1">
    <citation type="submission" date="2016-10" db="EMBL/GenBank/DDBJ databases">
        <authorList>
            <person name="Varghese N."/>
            <person name="Submissions S."/>
        </authorList>
    </citation>
    <scope>NUCLEOTIDE SEQUENCE [LARGE SCALE GENOMIC DNA]</scope>
    <source>
        <strain evidence="2">DSM 18887</strain>
    </source>
</reference>